<protein>
    <recommendedName>
        <fullName evidence="6">Dirigent protein</fullName>
    </recommendedName>
</protein>
<dbReference type="PANTHER" id="PTHR10383">
    <property type="entry name" value="SERINE INCORPORATOR"/>
    <property type="match status" value="1"/>
</dbReference>
<comment type="subcellular location">
    <subcellularLocation>
        <location evidence="1">Membrane</location>
        <topology evidence="1">Multi-pass membrane protein</topology>
    </subcellularLocation>
    <subcellularLocation>
        <location evidence="6">Secreted</location>
        <location evidence="6">Extracellular space</location>
        <location evidence="6">Apoplast</location>
    </subcellularLocation>
</comment>
<dbReference type="AlphaFoldDB" id="A0AAV6NHB9"/>
<comment type="function">
    <text evidence="6">Dirigent proteins impart stereoselectivity on the phenoxy radical-coupling reaction, yielding optically active lignans from two molecules of coniferyl alcohol in the biosynthesis of lignans, flavonolignans, and alkaloids and thus plays a central role in plant secondary metabolism.</text>
</comment>
<evidence type="ECO:0000256" key="3">
    <source>
        <dbReference type="ARBA" id="ARBA00022692"/>
    </source>
</evidence>
<sequence>MSQGGEGRGVHTRQGNSEFVSWETPNADYASEKKKSLRVRYVYAVIFLMTNLIAWFIRDYGKRIIPQIRYLKSCGVGGQDCFLTLGVLRAVVTEPTVPHHCIIEGPNPLLQVQIFFFLMFLSTSRTRKLHEPRNVWHSSWWSLKFIVFIVSMLVPFFFPPALIHLYGEVARVGAGIFLLLQLVSVIQFISWWNKYWMPDEKMKQICSLGLFTSTIFYIASFCGIGLMYSLYVPKLRCVLNIFFISWTLILLIVMMVVSLHSKVNRGLLSSGIMASYVVFLCWSAIRSEFLDSEPATEKCSAQKQGSGNSDWITVLSFLIAICAVVMATFSTGIDSQSFQFRKDKAKEEDDIPYKYGFFHIIFSLGAMYFAMLFISWNLNNSATKWSMDVGWTSTWVKIINEWLAASIYYHHKNYNPLSSTSKRSSAYRLCNMFRQSSSRAFIAMAIIVVHFVAFRSAAVTANTGGEESVLEFYMHDILGGGSPTARPITGLLGNIYTGQVPFATPIDFLPPDDGIAIPNANGALPTVNGNNGIPLGTGLSGTAFAGNPNPQNLPQTQLGPDGLGLGFGTITVIDDILTTAPELGSQLIGKAQGVYVASSADGTTQMMAFTAMVEGGEYGDSLNFYGVFRINSPSSHLSVTGGTGKFKHARGIAEVRSLIPPGQHVADGAETLLRFIVHLSY</sequence>
<dbReference type="InterPro" id="IPR005016">
    <property type="entry name" value="TDE1/TMS"/>
</dbReference>
<dbReference type="InterPro" id="IPR004265">
    <property type="entry name" value="Dirigent"/>
</dbReference>
<feature type="transmembrane region" description="Helical" evidence="7">
    <location>
        <begin position="440"/>
        <end position="458"/>
    </location>
</feature>
<evidence type="ECO:0000256" key="2">
    <source>
        <dbReference type="ARBA" id="ARBA00006665"/>
    </source>
</evidence>
<dbReference type="Proteomes" id="UP000685013">
    <property type="component" value="Chromosome 6"/>
</dbReference>
<evidence type="ECO:0000256" key="5">
    <source>
        <dbReference type="ARBA" id="ARBA00023136"/>
    </source>
</evidence>
<feature type="transmembrane region" description="Helical" evidence="7">
    <location>
        <begin position="145"/>
        <end position="166"/>
    </location>
</feature>
<gene>
    <name evidence="8" type="primary">DIR18</name>
    <name evidence="8" type="ORF">SDJN03_10499</name>
</gene>
<dbReference type="PANTHER" id="PTHR10383:SF23">
    <property type="entry name" value="SERINC-DOMAIN CONTAINING SERINE AND SPHINGOLIPID BIOSYNTHESIS PROTEIN"/>
    <property type="match status" value="1"/>
</dbReference>
<accession>A0AAV6NHB9</accession>
<keyword evidence="3 7" id="KW-0812">Transmembrane</keyword>
<comment type="similarity">
    <text evidence="2">Belongs to the TDE1 family.</text>
</comment>
<evidence type="ECO:0000313" key="8">
    <source>
        <dbReference type="EMBL" id="KAG6597319.1"/>
    </source>
</evidence>
<dbReference type="Pfam" id="PF03018">
    <property type="entry name" value="Dirigent"/>
    <property type="match status" value="1"/>
</dbReference>
<dbReference type="GO" id="GO:0048046">
    <property type="term" value="C:apoplast"/>
    <property type="evidence" value="ECO:0007669"/>
    <property type="project" value="UniProtKB-SubCell"/>
</dbReference>
<comment type="similarity">
    <text evidence="6">Belongs to the plant dirigent protein family.</text>
</comment>
<feature type="transmembrane region" description="Helical" evidence="7">
    <location>
        <begin position="238"/>
        <end position="259"/>
    </location>
</feature>
<keyword evidence="9" id="KW-1185">Reference proteome</keyword>
<evidence type="ECO:0000256" key="7">
    <source>
        <dbReference type="SAM" id="Phobius"/>
    </source>
</evidence>
<dbReference type="EMBL" id="JAGKQH010000006">
    <property type="protein sequence ID" value="KAG6597319.1"/>
    <property type="molecule type" value="Genomic_DNA"/>
</dbReference>
<evidence type="ECO:0000256" key="4">
    <source>
        <dbReference type="ARBA" id="ARBA00022989"/>
    </source>
</evidence>
<name>A0AAV6NHB9_9ROSI</name>
<feature type="transmembrane region" description="Helical" evidence="7">
    <location>
        <begin position="205"/>
        <end position="232"/>
    </location>
</feature>
<reference evidence="8 9" key="1">
    <citation type="journal article" date="2021" name="Hortic Res">
        <title>The domestication of Cucurbita argyrosperma as revealed by the genome of its wild relative.</title>
        <authorList>
            <person name="Barrera-Redondo J."/>
            <person name="Sanchez-de la Vega G."/>
            <person name="Aguirre-Liguori J.A."/>
            <person name="Castellanos-Morales G."/>
            <person name="Gutierrez-Guerrero Y.T."/>
            <person name="Aguirre-Dugua X."/>
            <person name="Aguirre-Planter E."/>
            <person name="Tenaillon M.I."/>
            <person name="Lira-Saade R."/>
            <person name="Eguiarte L.E."/>
        </authorList>
    </citation>
    <scope>NUCLEOTIDE SEQUENCE [LARGE SCALE GENOMIC DNA]</scope>
    <source>
        <strain evidence="8">JBR-2021</strain>
    </source>
</reference>
<comment type="caution">
    <text evidence="8">The sequence shown here is derived from an EMBL/GenBank/DDBJ whole genome shotgun (WGS) entry which is preliminary data.</text>
</comment>
<feature type="non-terminal residue" evidence="8">
    <location>
        <position position="1"/>
    </location>
</feature>
<proteinExistence type="inferred from homology"/>
<feature type="transmembrane region" description="Helical" evidence="7">
    <location>
        <begin position="172"/>
        <end position="193"/>
    </location>
</feature>
<keyword evidence="6" id="KW-0052">Apoplast</keyword>
<dbReference type="Pfam" id="PF03348">
    <property type="entry name" value="Serinc"/>
    <property type="match status" value="1"/>
</dbReference>
<feature type="transmembrane region" description="Helical" evidence="7">
    <location>
        <begin position="41"/>
        <end position="57"/>
    </location>
</feature>
<keyword evidence="6" id="KW-0964">Secreted</keyword>
<dbReference type="GO" id="GO:0016020">
    <property type="term" value="C:membrane"/>
    <property type="evidence" value="ECO:0007669"/>
    <property type="project" value="UniProtKB-SubCell"/>
</dbReference>
<evidence type="ECO:0000313" key="9">
    <source>
        <dbReference type="Proteomes" id="UP000685013"/>
    </source>
</evidence>
<feature type="transmembrane region" description="Helical" evidence="7">
    <location>
        <begin position="311"/>
        <end position="334"/>
    </location>
</feature>
<evidence type="ECO:0000256" key="6">
    <source>
        <dbReference type="RuleBase" id="RU363099"/>
    </source>
</evidence>
<feature type="transmembrane region" description="Helical" evidence="7">
    <location>
        <begin position="355"/>
        <end position="378"/>
    </location>
</feature>
<feature type="transmembrane region" description="Helical" evidence="7">
    <location>
        <begin position="266"/>
        <end position="285"/>
    </location>
</feature>
<organism evidence="8 9">
    <name type="scientific">Cucurbita argyrosperma subsp. sororia</name>
    <dbReference type="NCBI Taxonomy" id="37648"/>
    <lineage>
        <taxon>Eukaryota</taxon>
        <taxon>Viridiplantae</taxon>
        <taxon>Streptophyta</taxon>
        <taxon>Embryophyta</taxon>
        <taxon>Tracheophyta</taxon>
        <taxon>Spermatophyta</taxon>
        <taxon>Magnoliopsida</taxon>
        <taxon>eudicotyledons</taxon>
        <taxon>Gunneridae</taxon>
        <taxon>Pentapetalae</taxon>
        <taxon>rosids</taxon>
        <taxon>fabids</taxon>
        <taxon>Cucurbitales</taxon>
        <taxon>Cucurbitaceae</taxon>
        <taxon>Cucurbiteae</taxon>
        <taxon>Cucurbita</taxon>
    </lineage>
</organism>
<evidence type="ECO:0000256" key="1">
    <source>
        <dbReference type="ARBA" id="ARBA00004141"/>
    </source>
</evidence>
<keyword evidence="5 7" id="KW-0472">Membrane</keyword>
<comment type="subunit">
    <text evidence="6">Homodimer.</text>
</comment>
<keyword evidence="4 7" id="KW-1133">Transmembrane helix</keyword>